<dbReference type="Proteomes" id="UP000595140">
    <property type="component" value="Unassembled WGS sequence"/>
</dbReference>
<feature type="transmembrane region" description="Helical" evidence="1">
    <location>
        <begin position="58"/>
        <end position="77"/>
    </location>
</feature>
<reference evidence="2 3" key="1">
    <citation type="submission" date="2018-04" db="EMBL/GenBank/DDBJ databases">
        <authorList>
            <person name="Vogel A."/>
        </authorList>
    </citation>
    <scope>NUCLEOTIDE SEQUENCE [LARGE SCALE GENOMIC DNA]</scope>
</reference>
<name>A0A484MPJ8_9ASTE</name>
<proteinExistence type="predicted"/>
<evidence type="ECO:0000313" key="2">
    <source>
        <dbReference type="EMBL" id="VFQ89854.1"/>
    </source>
</evidence>
<accession>A0A484MPJ8</accession>
<keyword evidence="1" id="KW-0812">Transmembrane</keyword>
<sequence length="80" mass="9570">MVYVSHDWVARFGLGEPLQGHLVWSGMSLLFWLEERLGCWGLCQGLWSSRRQMMCKKLLIYPLFLAFLIPYHIVQYFQFQ</sequence>
<evidence type="ECO:0000256" key="1">
    <source>
        <dbReference type="SAM" id="Phobius"/>
    </source>
</evidence>
<protein>
    <submittedName>
        <fullName evidence="2">Uncharacterized protein</fullName>
    </submittedName>
</protein>
<gene>
    <name evidence="2" type="ORF">CCAM_LOCUS31630</name>
</gene>
<keyword evidence="1" id="KW-1133">Transmembrane helix</keyword>
<dbReference type="AlphaFoldDB" id="A0A484MPJ8"/>
<keyword evidence="3" id="KW-1185">Reference proteome</keyword>
<organism evidence="2 3">
    <name type="scientific">Cuscuta campestris</name>
    <dbReference type="NCBI Taxonomy" id="132261"/>
    <lineage>
        <taxon>Eukaryota</taxon>
        <taxon>Viridiplantae</taxon>
        <taxon>Streptophyta</taxon>
        <taxon>Embryophyta</taxon>
        <taxon>Tracheophyta</taxon>
        <taxon>Spermatophyta</taxon>
        <taxon>Magnoliopsida</taxon>
        <taxon>eudicotyledons</taxon>
        <taxon>Gunneridae</taxon>
        <taxon>Pentapetalae</taxon>
        <taxon>asterids</taxon>
        <taxon>lamiids</taxon>
        <taxon>Solanales</taxon>
        <taxon>Convolvulaceae</taxon>
        <taxon>Cuscuteae</taxon>
        <taxon>Cuscuta</taxon>
        <taxon>Cuscuta subgen. Grammica</taxon>
        <taxon>Cuscuta sect. Cleistogrammica</taxon>
    </lineage>
</organism>
<dbReference type="EMBL" id="OOIL02003913">
    <property type="protein sequence ID" value="VFQ89854.1"/>
    <property type="molecule type" value="Genomic_DNA"/>
</dbReference>
<keyword evidence="1" id="KW-0472">Membrane</keyword>
<evidence type="ECO:0000313" key="3">
    <source>
        <dbReference type="Proteomes" id="UP000595140"/>
    </source>
</evidence>